<gene>
    <name evidence="1" type="ORF">S01H4_37280</name>
</gene>
<comment type="caution">
    <text evidence="1">The sequence shown here is derived from an EMBL/GenBank/DDBJ whole genome shotgun (WGS) entry which is preliminary data.</text>
</comment>
<dbReference type="AlphaFoldDB" id="X1DRJ2"/>
<evidence type="ECO:0000313" key="1">
    <source>
        <dbReference type="EMBL" id="GAG99001.1"/>
    </source>
</evidence>
<reference evidence="1" key="1">
    <citation type="journal article" date="2014" name="Front. Microbiol.">
        <title>High frequency of phylogenetically diverse reductive dehalogenase-homologous genes in deep subseafloor sedimentary metagenomes.</title>
        <authorList>
            <person name="Kawai M."/>
            <person name="Futagami T."/>
            <person name="Toyoda A."/>
            <person name="Takaki Y."/>
            <person name="Nishi S."/>
            <person name="Hori S."/>
            <person name="Arai W."/>
            <person name="Tsubouchi T."/>
            <person name="Morono Y."/>
            <person name="Uchiyama I."/>
            <person name="Ito T."/>
            <person name="Fujiyama A."/>
            <person name="Inagaki F."/>
            <person name="Takami H."/>
        </authorList>
    </citation>
    <scope>NUCLEOTIDE SEQUENCE</scope>
    <source>
        <strain evidence="1">Expedition CK06-06</strain>
    </source>
</reference>
<name>X1DRJ2_9ZZZZ</name>
<protein>
    <recommendedName>
        <fullName evidence="2">Nudix hydrolase domain-containing protein</fullName>
    </recommendedName>
</protein>
<proteinExistence type="predicted"/>
<accession>X1DRJ2</accession>
<dbReference type="EMBL" id="BART01020012">
    <property type="protein sequence ID" value="GAG99001.1"/>
    <property type="molecule type" value="Genomic_DNA"/>
</dbReference>
<sequence length="59" mass="6851">MLNGESILKTTYWYKMLASSSEELVPQGEEDITDIRWFDKDKLELPLGNTYAAIRELVQ</sequence>
<evidence type="ECO:0008006" key="2">
    <source>
        <dbReference type="Google" id="ProtNLM"/>
    </source>
</evidence>
<organism evidence="1">
    <name type="scientific">marine sediment metagenome</name>
    <dbReference type="NCBI Taxonomy" id="412755"/>
    <lineage>
        <taxon>unclassified sequences</taxon>
        <taxon>metagenomes</taxon>
        <taxon>ecological metagenomes</taxon>
    </lineage>
</organism>